<sequence length="31" mass="3814">MDERREQLVAQAHRLFNQASEMVQRKMLERL</sequence>
<keyword evidence="2" id="KW-1185">Reference proteome</keyword>
<reference evidence="1 2" key="1">
    <citation type="journal article" date="2014" name="Genome Announc.">
        <title>Draft Genome Sequences of Marinobacter similis A3d10T and Marinobacter salarius R9SW1T.</title>
        <authorList>
            <person name="Ivanova E.P."/>
            <person name="Ng H.J."/>
            <person name="Webb H.K."/>
            <person name="Feng G."/>
            <person name="Oshima K."/>
            <person name="Hattori M."/>
            <person name="Ohkuma M."/>
            <person name="Sergeev A.F."/>
            <person name="Mikhailov V.V."/>
            <person name="Crawford R.J."/>
            <person name="Sawabe T."/>
        </authorList>
    </citation>
    <scope>NUCLEOTIDE SEQUENCE [LARGE SCALE GENOMIC DNA]</scope>
    <source>
        <strain evidence="1 2">A3d10</strain>
    </source>
</reference>
<dbReference type="HOGENOM" id="CLU_3397353_0_0_6"/>
<evidence type="ECO:0000313" key="2">
    <source>
        <dbReference type="Proteomes" id="UP000061489"/>
    </source>
</evidence>
<accession>W5YME9</accession>
<evidence type="ECO:0000313" key="1">
    <source>
        <dbReference type="EMBL" id="AHI30281.1"/>
    </source>
</evidence>
<proteinExistence type="predicted"/>
<name>W5YME9_9GAMM</name>
<dbReference type="KEGG" id="msx:AU14_17555"/>
<dbReference type="Proteomes" id="UP000061489">
    <property type="component" value="Chromosome"/>
</dbReference>
<organism evidence="1 2">
    <name type="scientific">Marinobacter similis</name>
    <dbReference type="NCBI Taxonomy" id="1420916"/>
    <lineage>
        <taxon>Bacteria</taxon>
        <taxon>Pseudomonadati</taxon>
        <taxon>Pseudomonadota</taxon>
        <taxon>Gammaproteobacteria</taxon>
        <taxon>Pseudomonadales</taxon>
        <taxon>Marinobacteraceae</taxon>
        <taxon>Marinobacter</taxon>
    </lineage>
</organism>
<dbReference type="EMBL" id="CP007151">
    <property type="protein sequence ID" value="AHI30281.1"/>
    <property type="molecule type" value="Genomic_DNA"/>
</dbReference>
<protein>
    <submittedName>
        <fullName evidence="1">Uncharacterized protein</fullName>
    </submittedName>
</protein>
<dbReference type="AlphaFoldDB" id="W5YME9"/>
<dbReference type="STRING" id="1420916.AU14_17555"/>
<gene>
    <name evidence="1" type="ORF">AU14_17555</name>
</gene>